<dbReference type="EMBL" id="JACJFN010000001">
    <property type="protein sequence ID" value="MBB1517624.1"/>
    <property type="molecule type" value="Genomic_DNA"/>
</dbReference>
<protein>
    <submittedName>
        <fullName evidence="1">Trypsin-like peptidase domain-containing protein</fullName>
    </submittedName>
</protein>
<dbReference type="SUPFAM" id="SSF50494">
    <property type="entry name" value="Trypsin-like serine proteases"/>
    <property type="match status" value="1"/>
</dbReference>
<reference evidence="1 2" key="1">
    <citation type="submission" date="2020-08" db="EMBL/GenBank/DDBJ databases">
        <authorList>
            <person name="Kim C.M."/>
        </authorList>
    </citation>
    <scope>NUCLEOTIDE SEQUENCE [LARGE SCALE GENOMIC DNA]</scope>
    <source>
        <strain evidence="1 2">SR9</strain>
    </source>
</reference>
<dbReference type="Gene3D" id="2.40.10.10">
    <property type="entry name" value="Trypsin-like serine proteases"/>
    <property type="match status" value="1"/>
</dbReference>
<name>A0A7W4D7W5_9GAMM</name>
<evidence type="ECO:0000313" key="2">
    <source>
        <dbReference type="Proteomes" id="UP000581189"/>
    </source>
</evidence>
<evidence type="ECO:0000313" key="1">
    <source>
        <dbReference type="EMBL" id="MBB1517624.1"/>
    </source>
</evidence>
<dbReference type="Proteomes" id="UP000581189">
    <property type="component" value="Unassembled WGS sequence"/>
</dbReference>
<comment type="caution">
    <text evidence="1">The sequence shown here is derived from an EMBL/GenBank/DDBJ whole genome shotgun (WGS) entry which is preliminary data.</text>
</comment>
<dbReference type="InterPro" id="IPR009003">
    <property type="entry name" value="Peptidase_S1_PA"/>
</dbReference>
<dbReference type="InterPro" id="IPR043504">
    <property type="entry name" value="Peptidase_S1_PA_chymotrypsin"/>
</dbReference>
<accession>A0A7W4D7W5</accession>
<organism evidence="1 2">
    <name type="scientific">Aquipseudomonas guryensis</name>
    <dbReference type="NCBI Taxonomy" id="2759165"/>
    <lineage>
        <taxon>Bacteria</taxon>
        <taxon>Pseudomonadati</taxon>
        <taxon>Pseudomonadota</taxon>
        <taxon>Gammaproteobacteria</taxon>
        <taxon>Pseudomonadales</taxon>
        <taxon>Pseudomonadaceae</taxon>
        <taxon>Aquipseudomonas</taxon>
    </lineage>
</organism>
<dbReference type="RefSeq" id="WP_182831762.1">
    <property type="nucleotide sequence ID" value="NZ_JACJFN010000001.1"/>
</dbReference>
<sequence length="285" mass="32166">MRPLETQRFMLKFKAVLIRCLDKDKKPILNSTASGFIVKDNGKNFLYTCWHVVTGYNKYDLKFRYPPIRKHLQIELQDSDTNTPGFERIGGIKTLTLPLYEKNEHQEQPLWEQDYQHLPNPDLNNINIFVPYWHDAIRIELPDSISPSLLQVINSNNIPFQLNPLTECEKLIILGYPYGFSTQGAAQPTPIALTRYVASSSFQGIQRILIDGTGAPGMSGGPVFLERNNQLSIVGVYTGLIYPDFEIEQAEKTTALGTCCNLLMHWSGSLKMARINASNATDGTL</sequence>
<proteinExistence type="predicted"/>
<dbReference type="AlphaFoldDB" id="A0A7W4D7W5"/>
<gene>
    <name evidence="1" type="ORF">H3H45_00135</name>
</gene>
<keyword evidence="2" id="KW-1185">Reference proteome</keyword>